<proteinExistence type="predicted"/>
<protein>
    <submittedName>
        <fullName evidence="8">MFS domain-containing protein</fullName>
    </submittedName>
    <submittedName>
        <fullName evidence="9">Major facilitator superfamily (MFS) profile domain-containing protein</fullName>
    </submittedName>
</protein>
<evidence type="ECO:0000313" key="7">
    <source>
        <dbReference type="Proteomes" id="UP000035681"/>
    </source>
</evidence>
<feature type="transmembrane region" description="Helical" evidence="6">
    <location>
        <begin position="292"/>
        <end position="314"/>
    </location>
</feature>
<dbReference type="PANTHER" id="PTHR23510:SF3">
    <property type="entry name" value="MAJOR FACILITATOR SUPERFAMILY DOMAIN-CONTAINING PROTEIN 8"/>
    <property type="match status" value="1"/>
</dbReference>
<feature type="transmembrane region" description="Helical" evidence="6">
    <location>
        <begin position="498"/>
        <end position="517"/>
    </location>
</feature>
<dbReference type="PANTHER" id="PTHR23510">
    <property type="entry name" value="INNER MEMBRANE TRANSPORT PROTEIN YAJR"/>
    <property type="match status" value="1"/>
</dbReference>
<evidence type="ECO:0000256" key="5">
    <source>
        <dbReference type="ARBA" id="ARBA00023136"/>
    </source>
</evidence>
<evidence type="ECO:0000256" key="3">
    <source>
        <dbReference type="ARBA" id="ARBA00022692"/>
    </source>
</evidence>
<dbReference type="InterPro" id="IPR036259">
    <property type="entry name" value="MFS_trans_sf"/>
</dbReference>
<keyword evidence="4 6" id="KW-1133">Transmembrane helix</keyword>
<evidence type="ECO:0000256" key="6">
    <source>
        <dbReference type="SAM" id="Phobius"/>
    </source>
</evidence>
<feature type="transmembrane region" description="Helical" evidence="6">
    <location>
        <begin position="80"/>
        <end position="102"/>
    </location>
</feature>
<name>A0A0K0E048_STRER</name>
<dbReference type="GO" id="GO:0012505">
    <property type="term" value="C:endomembrane system"/>
    <property type="evidence" value="ECO:0007669"/>
    <property type="project" value="UniProtKB-SubCell"/>
</dbReference>
<feature type="transmembrane region" description="Helical" evidence="6">
    <location>
        <begin position="368"/>
        <end position="388"/>
    </location>
</feature>
<evidence type="ECO:0000256" key="4">
    <source>
        <dbReference type="ARBA" id="ARBA00022989"/>
    </source>
</evidence>
<feature type="transmembrane region" description="Helical" evidence="6">
    <location>
        <begin position="44"/>
        <end position="68"/>
    </location>
</feature>
<dbReference type="WBParaSite" id="SSTP_0000286400.1">
    <property type="protein sequence ID" value="SSTP_0000286400.1"/>
    <property type="gene ID" value="SSTP_0000286400"/>
</dbReference>
<evidence type="ECO:0000256" key="2">
    <source>
        <dbReference type="ARBA" id="ARBA00022448"/>
    </source>
</evidence>
<dbReference type="SUPFAM" id="SSF103473">
    <property type="entry name" value="MFS general substrate transporter"/>
    <property type="match status" value="1"/>
</dbReference>
<reference evidence="8" key="1">
    <citation type="submission" date="2015-08" db="UniProtKB">
        <authorList>
            <consortium name="WormBaseParasite"/>
        </authorList>
    </citation>
    <scope>IDENTIFICATION</scope>
</reference>
<evidence type="ECO:0000313" key="9">
    <source>
        <dbReference type="WBParaSite" id="TCONS_00003240.p1"/>
    </source>
</evidence>
<comment type="subcellular location">
    <subcellularLocation>
        <location evidence="1">Endomembrane system</location>
        <topology evidence="1">Multi-pass membrane protein</topology>
    </subcellularLocation>
</comment>
<dbReference type="AlphaFoldDB" id="A0A0K0E048"/>
<keyword evidence="2" id="KW-0813">Transport</keyword>
<accession>A0A0K0E048</accession>
<feature type="transmembrane region" description="Helical" evidence="6">
    <location>
        <begin position="430"/>
        <end position="455"/>
    </location>
</feature>
<feature type="transmembrane region" description="Helical" evidence="6">
    <location>
        <begin position="139"/>
        <end position="158"/>
    </location>
</feature>
<dbReference type="WBParaSite" id="TCONS_00003240.p1">
    <property type="protein sequence ID" value="TCONS_00003240.p1"/>
    <property type="gene ID" value="XLOC_002984"/>
</dbReference>
<evidence type="ECO:0000256" key="1">
    <source>
        <dbReference type="ARBA" id="ARBA00004127"/>
    </source>
</evidence>
<feature type="transmembrane region" description="Helical" evidence="6">
    <location>
        <begin position="216"/>
        <end position="238"/>
    </location>
</feature>
<feature type="transmembrane region" description="Helical" evidence="6">
    <location>
        <begin position="467"/>
        <end position="486"/>
    </location>
</feature>
<sequence length="531" mass="59898">MTGSIRPDHLKFDDDNDSIFESSQGMSNGLAGIGTFTKTNWKSIIVIAFIAYTSIVPESTIIPIEWAYLQISDPKADEAFYGYLSSANALGQVISSTGAGFISNHLQQVKGPMIFGYLLALISCGIYLSLEFISQNRRFIFLAFEFLIGIAIGCVRMYRVHIAMASNDNDKPKAFAIVSIASVCALISGPLIQYIISFLFKYPGPVIIGSLHFNIFTVPGYLILFFSSIAIIVLVTCFSSKDTMKNSEAIVIHKKINEIQMEDLDDISIGNGHSLYDTLRKKKKIAKQQIRLDYLAILSCFIIKFTVTTTSILLRTTMIPYLQTVFAFNAKQLVKYITVIQTSVAILSLIWYLMYIFFKISEKLKERFAIVIGLSIYILFYLVTYPWGFYSHTIRDNLNKNMEIDSRINFNGTDICRYEWCSTTLSINGWVIFPAIIIAIGTASPLILINLEVLYSKLLKTIKQGTMQGLFMSLGDLLGVFCPVFYNNMYEMSGPENIWIIQLLINIFTLIITLLIYNRLYPVITTITVNK</sequence>
<dbReference type="Gene3D" id="1.20.1250.20">
    <property type="entry name" value="MFS general substrate transporter like domains"/>
    <property type="match status" value="1"/>
</dbReference>
<dbReference type="GO" id="GO:0005765">
    <property type="term" value="C:lysosomal membrane"/>
    <property type="evidence" value="ECO:0007669"/>
    <property type="project" value="TreeGrafter"/>
</dbReference>
<organism evidence="8">
    <name type="scientific">Strongyloides stercoralis</name>
    <name type="common">Threadworm</name>
    <dbReference type="NCBI Taxonomy" id="6248"/>
    <lineage>
        <taxon>Eukaryota</taxon>
        <taxon>Metazoa</taxon>
        <taxon>Ecdysozoa</taxon>
        <taxon>Nematoda</taxon>
        <taxon>Chromadorea</taxon>
        <taxon>Rhabditida</taxon>
        <taxon>Tylenchina</taxon>
        <taxon>Panagrolaimomorpha</taxon>
        <taxon>Strongyloidoidea</taxon>
        <taxon>Strongyloididae</taxon>
        <taxon>Strongyloides</taxon>
    </lineage>
</organism>
<feature type="transmembrane region" description="Helical" evidence="6">
    <location>
        <begin position="334"/>
        <end position="356"/>
    </location>
</feature>
<keyword evidence="3 6" id="KW-0812">Transmembrane</keyword>
<feature type="transmembrane region" description="Helical" evidence="6">
    <location>
        <begin position="114"/>
        <end position="133"/>
    </location>
</feature>
<dbReference type="Proteomes" id="UP000035681">
    <property type="component" value="Unplaced"/>
</dbReference>
<feature type="transmembrane region" description="Helical" evidence="6">
    <location>
        <begin position="174"/>
        <end position="196"/>
    </location>
</feature>
<dbReference type="InterPro" id="IPR051068">
    <property type="entry name" value="MFS_Domain-Containing_Protein"/>
</dbReference>
<evidence type="ECO:0000313" key="8">
    <source>
        <dbReference type="WBParaSite" id="SSTP_0000286400.1"/>
    </source>
</evidence>
<keyword evidence="7" id="KW-1185">Reference proteome</keyword>
<keyword evidence="5 6" id="KW-0472">Membrane</keyword>